<dbReference type="SUPFAM" id="SSF52540">
    <property type="entry name" value="P-loop containing nucleoside triphosphate hydrolases"/>
    <property type="match status" value="1"/>
</dbReference>
<dbReference type="SMART" id="SM00382">
    <property type="entry name" value="AAA"/>
    <property type="match status" value="1"/>
</dbReference>
<feature type="domain" description="AAA+ ATPase" evidence="1">
    <location>
        <begin position="17"/>
        <end position="143"/>
    </location>
</feature>
<proteinExistence type="predicted"/>
<dbReference type="InterPro" id="IPR027417">
    <property type="entry name" value="P-loop_NTPase"/>
</dbReference>
<protein>
    <submittedName>
        <fullName evidence="2">ATP-binding protein</fullName>
    </submittedName>
</protein>
<evidence type="ECO:0000259" key="1">
    <source>
        <dbReference type="SMART" id="SM00382"/>
    </source>
</evidence>
<keyword evidence="2" id="KW-0067">ATP-binding</keyword>
<dbReference type="AlphaFoldDB" id="A0A519BJL3"/>
<keyword evidence="2" id="KW-0547">Nucleotide-binding</keyword>
<accession>A0A519BJL3</accession>
<comment type="caution">
    <text evidence="2">The sequence shown here is derived from an EMBL/GenBank/DDBJ whole genome shotgun (WGS) entry which is preliminary data.</text>
</comment>
<sequence length="428" mass="49542">MIFERDIVSSILNKFGSREVVFLLGTRQTGKTTIAKILQGKWKTENSLYIDLEDQTYRNNFNAASIDTLKNVLSIEGIDVKKPGLLILDEVQLLNDPSNVLKLLHDHFINLKVVATGSSSLEIKQKFSDSLAGRKKVYLIQPLNFDEFLLFKGEEKLHRLRELFKKEDEKGRRKLADTGTVNHYEKDLLTLFGEYLIYGSYPEVVLLKSRQDKIEKIGSIVTSYIQKDIRDIARIDNIEGYNNLLKYLAINAGSEFNSTNSAKTLSLQRNTVQRYIGLLTETFVINELKPFFINKNKEISKSVKIYYKDTGVRNFQIKNFNNMEFRDDAGKLYENYIFNVIDNTADILTSNYFYRTTSQTEIDFIQEKEDGLSLIEVKSGIFKNIPKAVTEFELKYKKTLKIKNKLIVNRSYFDYSKEVKFIPAFLIT</sequence>
<dbReference type="Pfam" id="PF13635">
    <property type="entry name" value="DUF4143"/>
    <property type="match status" value="1"/>
</dbReference>
<dbReference type="Pfam" id="PF13173">
    <property type="entry name" value="AAA_14"/>
    <property type="match status" value="1"/>
</dbReference>
<dbReference type="PANTHER" id="PTHR43566:SF1">
    <property type="entry name" value="AAA+ ATPASE DOMAIN-CONTAINING PROTEIN"/>
    <property type="match status" value="1"/>
</dbReference>
<dbReference type="EMBL" id="SGBB01000047">
    <property type="protein sequence ID" value="RZD17463.1"/>
    <property type="molecule type" value="Genomic_DNA"/>
</dbReference>
<gene>
    <name evidence="2" type="ORF">EVG15_11015</name>
</gene>
<reference evidence="2 3" key="1">
    <citation type="journal article" date="2019" name="ISME J.">
        <title>Insights into ecological role of a new deltaproteobacterial order Candidatus Acidulodesulfobacterales by metagenomics and metatranscriptomics.</title>
        <authorList>
            <person name="Tan S."/>
            <person name="Liu J."/>
            <person name="Fang Y."/>
            <person name="Hedlund B.P."/>
            <person name="Lian Z.H."/>
            <person name="Huang L.Y."/>
            <person name="Li J.T."/>
            <person name="Huang L.N."/>
            <person name="Li W.J."/>
            <person name="Jiang H.C."/>
            <person name="Dong H.L."/>
            <person name="Shu W.S."/>
        </authorList>
    </citation>
    <scope>NUCLEOTIDE SEQUENCE [LARGE SCALE GENOMIC DNA]</scope>
    <source>
        <strain evidence="2">AP1</strain>
    </source>
</reference>
<dbReference type="InterPro" id="IPR041682">
    <property type="entry name" value="AAA_14"/>
</dbReference>
<dbReference type="PANTHER" id="PTHR43566">
    <property type="entry name" value="CONSERVED PROTEIN"/>
    <property type="match status" value="1"/>
</dbReference>
<dbReference type="InterPro" id="IPR025420">
    <property type="entry name" value="DUF4143"/>
</dbReference>
<dbReference type="Gene3D" id="3.40.50.300">
    <property type="entry name" value="P-loop containing nucleotide triphosphate hydrolases"/>
    <property type="match status" value="1"/>
</dbReference>
<dbReference type="GO" id="GO:0005524">
    <property type="term" value="F:ATP binding"/>
    <property type="evidence" value="ECO:0007669"/>
    <property type="project" value="UniProtKB-KW"/>
</dbReference>
<organism evidence="2 3">
    <name type="scientific">Candidatus Acididesulfobacter diazotrophicus</name>
    <dbReference type="NCBI Taxonomy" id="2597226"/>
    <lineage>
        <taxon>Bacteria</taxon>
        <taxon>Deltaproteobacteria</taxon>
        <taxon>Candidatus Acidulodesulfobacterales</taxon>
        <taxon>Candidatus Acididesulfobacter</taxon>
    </lineage>
</organism>
<dbReference type="Proteomes" id="UP000319296">
    <property type="component" value="Unassembled WGS sequence"/>
</dbReference>
<name>A0A519BJL3_9DELT</name>
<evidence type="ECO:0000313" key="2">
    <source>
        <dbReference type="EMBL" id="RZD17463.1"/>
    </source>
</evidence>
<evidence type="ECO:0000313" key="3">
    <source>
        <dbReference type="Proteomes" id="UP000319296"/>
    </source>
</evidence>
<dbReference type="InterPro" id="IPR003593">
    <property type="entry name" value="AAA+_ATPase"/>
</dbReference>